<accession>A0AAV0F7S6</accession>
<organism evidence="1 2">
    <name type="scientific">Cuscuta epithymum</name>
    <dbReference type="NCBI Taxonomy" id="186058"/>
    <lineage>
        <taxon>Eukaryota</taxon>
        <taxon>Viridiplantae</taxon>
        <taxon>Streptophyta</taxon>
        <taxon>Embryophyta</taxon>
        <taxon>Tracheophyta</taxon>
        <taxon>Spermatophyta</taxon>
        <taxon>Magnoliopsida</taxon>
        <taxon>eudicotyledons</taxon>
        <taxon>Gunneridae</taxon>
        <taxon>Pentapetalae</taxon>
        <taxon>asterids</taxon>
        <taxon>lamiids</taxon>
        <taxon>Solanales</taxon>
        <taxon>Convolvulaceae</taxon>
        <taxon>Cuscuteae</taxon>
        <taxon>Cuscuta</taxon>
        <taxon>Cuscuta subgen. Cuscuta</taxon>
    </lineage>
</organism>
<reference evidence="1" key="1">
    <citation type="submission" date="2022-07" db="EMBL/GenBank/DDBJ databases">
        <authorList>
            <person name="Macas J."/>
            <person name="Novak P."/>
            <person name="Neumann P."/>
        </authorList>
    </citation>
    <scope>NUCLEOTIDE SEQUENCE</scope>
</reference>
<evidence type="ECO:0000313" key="2">
    <source>
        <dbReference type="Proteomes" id="UP001152523"/>
    </source>
</evidence>
<dbReference type="EMBL" id="CAMAPF010000966">
    <property type="protein sequence ID" value="CAH9131522.1"/>
    <property type="molecule type" value="Genomic_DNA"/>
</dbReference>
<evidence type="ECO:0000313" key="1">
    <source>
        <dbReference type="EMBL" id="CAH9131522.1"/>
    </source>
</evidence>
<gene>
    <name evidence="1" type="ORF">CEPIT_LOCUS31450</name>
</gene>
<keyword evidence="2" id="KW-1185">Reference proteome</keyword>
<protein>
    <submittedName>
        <fullName evidence="1">Uncharacterized protein</fullName>
    </submittedName>
</protein>
<name>A0AAV0F7S6_9ASTE</name>
<dbReference type="AlphaFoldDB" id="A0AAV0F7S6"/>
<sequence length="127" mass="14748">MISFGSSNAFFVYNKAIRSMVCEKINMEFRISTELLIDKLPFSPAARLALWYVMSRSHCLVIIPGNNFKRVGFCVENPVVKRNHRRRRKKKIEIFKCLCKQEALTPVLICEKPEHIRNSVGGEELNF</sequence>
<dbReference type="Proteomes" id="UP001152523">
    <property type="component" value="Unassembled WGS sequence"/>
</dbReference>
<comment type="caution">
    <text evidence="1">The sequence shown here is derived from an EMBL/GenBank/DDBJ whole genome shotgun (WGS) entry which is preliminary data.</text>
</comment>
<proteinExistence type="predicted"/>